<dbReference type="SMART" id="SM00911">
    <property type="entry name" value="HWE_HK"/>
    <property type="match status" value="1"/>
</dbReference>
<evidence type="ECO:0000256" key="11">
    <source>
        <dbReference type="ARBA" id="ARBA00022741"/>
    </source>
</evidence>
<evidence type="ECO:0000259" key="17">
    <source>
        <dbReference type="PROSITE" id="PS50112"/>
    </source>
</evidence>
<dbReference type="EMBL" id="FWXR01000001">
    <property type="protein sequence ID" value="SMC34858.1"/>
    <property type="molecule type" value="Genomic_DNA"/>
</dbReference>
<dbReference type="STRING" id="937218.SAMN06297251_101243"/>
<dbReference type="InterPro" id="IPR013767">
    <property type="entry name" value="PAS_fold"/>
</dbReference>
<dbReference type="Pfam" id="PF07536">
    <property type="entry name" value="HWE_HK"/>
    <property type="match status" value="1"/>
</dbReference>
<dbReference type="SMART" id="SM00091">
    <property type="entry name" value="PAS"/>
    <property type="match status" value="1"/>
</dbReference>
<keyword evidence="12" id="KW-0418">Kinase</keyword>
<keyword evidence="14" id="KW-0157">Chromophore</keyword>
<dbReference type="GO" id="GO:0005524">
    <property type="term" value="F:ATP binding"/>
    <property type="evidence" value="ECO:0007669"/>
    <property type="project" value="UniProtKB-KW"/>
</dbReference>
<dbReference type="CDD" id="cd00130">
    <property type="entry name" value="PAS"/>
    <property type="match status" value="1"/>
</dbReference>
<evidence type="ECO:0000256" key="10">
    <source>
        <dbReference type="ARBA" id="ARBA00022737"/>
    </source>
</evidence>
<evidence type="ECO:0000256" key="7">
    <source>
        <dbReference type="ARBA" id="ARBA00022630"/>
    </source>
</evidence>
<dbReference type="NCBIfam" id="TIGR00229">
    <property type="entry name" value="sensory_box"/>
    <property type="match status" value="1"/>
</dbReference>
<keyword evidence="4" id="KW-0600">Photoreceptor protein</keyword>
<keyword evidence="15" id="KW-0843">Virulence</keyword>
<dbReference type="PANTHER" id="PTHR41523:SF8">
    <property type="entry name" value="ETHYLENE RESPONSE SENSOR PROTEIN"/>
    <property type="match status" value="1"/>
</dbReference>
<dbReference type="AlphaFoldDB" id="A0A1W1YGH5"/>
<dbReference type="InterPro" id="IPR035965">
    <property type="entry name" value="PAS-like_dom_sf"/>
</dbReference>
<evidence type="ECO:0000256" key="5">
    <source>
        <dbReference type="ARBA" id="ARBA00022553"/>
    </source>
</evidence>
<keyword evidence="9" id="KW-0808">Transferase</keyword>
<evidence type="ECO:0000256" key="13">
    <source>
        <dbReference type="ARBA" id="ARBA00022840"/>
    </source>
</evidence>
<dbReference type="InterPro" id="IPR000700">
    <property type="entry name" value="PAS-assoc_C"/>
</dbReference>
<dbReference type="GO" id="GO:0006355">
    <property type="term" value="P:regulation of DNA-templated transcription"/>
    <property type="evidence" value="ECO:0007669"/>
    <property type="project" value="InterPro"/>
</dbReference>
<dbReference type="Gene3D" id="3.30.565.10">
    <property type="entry name" value="Histidine kinase-like ATPase, C-terminal domain"/>
    <property type="match status" value="1"/>
</dbReference>
<keyword evidence="11" id="KW-0547">Nucleotide-binding</keyword>
<accession>A0A1W1YGH5</accession>
<comment type="catalytic activity">
    <reaction evidence="1">
        <text>ATP + protein L-histidine = ADP + protein N-phospho-L-histidine.</text>
        <dbReference type="EC" id="2.7.13.3"/>
    </reaction>
</comment>
<dbReference type="Gene3D" id="3.30.450.20">
    <property type="entry name" value="PAS domain"/>
    <property type="match status" value="1"/>
</dbReference>
<dbReference type="GO" id="GO:0004673">
    <property type="term" value="F:protein histidine kinase activity"/>
    <property type="evidence" value="ECO:0007669"/>
    <property type="project" value="UniProtKB-EC"/>
</dbReference>
<dbReference type="InterPro" id="IPR001610">
    <property type="entry name" value="PAC"/>
</dbReference>
<evidence type="ECO:0000256" key="1">
    <source>
        <dbReference type="ARBA" id="ARBA00000085"/>
    </source>
</evidence>
<dbReference type="PANTHER" id="PTHR41523">
    <property type="entry name" value="TWO-COMPONENT SYSTEM SENSOR PROTEIN"/>
    <property type="match status" value="1"/>
</dbReference>
<dbReference type="PROSITE" id="PS50112">
    <property type="entry name" value="PAS"/>
    <property type="match status" value="1"/>
</dbReference>
<evidence type="ECO:0000256" key="6">
    <source>
        <dbReference type="ARBA" id="ARBA00022606"/>
    </source>
</evidence>
<evidence type="ECO:0000256" key="4">
    <source>
        <dbReference type="ARBA" id="ARBA00022543"/>
    </source>
</evidence>
<evidence type="ECO:0000256" key="12">
    <source>
        <dbReference type="ARBA" id="ARBA00022777"/>
    </source>
</evidence>
<dbReference type="SUPFAM" id="SSF55785">
    <property type="entry name" value="PYP-like sensor domain (PAS domain)"/>
    <property type="match status" value="1"/>
</dbReference>
<keyword evidence="6" id="KW-0716">Sensory transduction</keyword>
<dbReference type="Pfam" id="PF00989">
    <property type="entry name" value="PAS"/>
    <property type="match status" value="1"/>
</dbReference>
<evidence type="ECO:0000256" key="14">
    <source>
        <dbReference type="ARBA" id="ARBA00022991"/>
    </source>
</evidence>
<dbReference type="EC" id="2.7.13.3" evidence="2"/>
<gene>
    <name evidence="19" type="ORF">SAMN06297251_101243</name>
</gene>
<evidence type="ECO:0000256" key="8">
    <source>
        <dbReference type="ARBA" id="ARBA00022643"/>
    </source>
</evidence>
<sequence>MSGPSSLESSTDAALFFADEQTTGLLAAIVTSSQDAILSKTLDGIVTSWNGAAERLFGYSAQEMIGRSIRTLIPADRQHEEDDILARISSGKRIENYETMRLAKDGRLLDLSVTISPLRDRGGRIVGASKVARDISDRRRYERHVETLLMEINHRSKNLLGVVQAIAFQTQANDIADYRARFADRLQALSTNQSLIIEGDWRCVDMAALARNTFDTLLEGERPRVSFDGPALTVRPAAAQSIGLALHELLANARRHGALKESKGHVVLAWQLESERFTLTWREKDGPIPHPREKVGFGTRLITRQIEASLDGTARLEFQPHGLFWQIIAPAETVIYDPLNDR</sequence>
<keyword evidence="20" id="KW-1185">Reference proteome</keyword>
<keyword evidence="8" id="KW-0288">FMN</keyword>
<dbReference type="GO" id="GO:0009881">
    <property type="term" value="F:photoreceptor activity"/>
    <property type="evidence" value="ECO:0007669"/>
    <property type="project" value="UniProtKB-KW"/>
</dbReference>
<keyword evidence="13" id="KW-0067">ATP-binding</keyword>
<evidence type="ECO:0000256" key="3">
    <source>
        <dbReference type="ARBA" id="ARBA00021740"/>
    </source>
</evidence>
<keyword evidence="10" id="KW-0677">Repeat</keyword>
<evidence type="ECO:0000256" key="15">
    <source>
        <dbReference type="ARBA" id="ARBA00023026"/>
    </source>
</evidence>
<dbReference type="InterPro" id="IPR000014">
    <property type="entry name" value="PAS"/>
</dbReference>
<evidence type="ECO:0000313" key="20">
    <source>
        <dbReference type="Proteomes" id="UP000192656"/>
    </source>
</evidence>
<evidence type="ECO:0000259" key="18">
    <source>
        <dbReference type="PROSITE" id="PS50113"/>
    </source>
</evidence>
<reference evidence="19 20" key="1">
    <citation type="submission" date="2017-04" db="EMBL/GenBank/DDBJ databases">
        <authorList>
            <person name="Afonso C.L."/>
            <person name="Miller P.J."/>
            <person name="Scott M.A."/>
            <person name="Spackman E."/>
            <person name="Goraichik I."/>
            <person name="Dimitrov K.M."/>
            <person name="Suarez D.L."/>
            <person name="Swayne D.E."/>
        </authorList>
    </citation>
    <scope>NUCLEOTIDE SEQUENCE [LARGE SCALE GENOMIC DNA]</scope>
    <source>
        <strain evidence="19 20">CGMCC 1.10972</strain>
    </source>
</reference>
<keyword evidence="16" id="KW-0675">Receptor</keyword>
<dbReference type="RefSeq" id="WP_280173770.1">
    <property type="nucleotide sequence ID" value="NZ_FWXR01000001.1"/>
</dbReference>
<dbReference type="Proteomes" id="UP000192656">
    <property type="component" value="Unassembled WGS sequence"/>
</dbReference>
<dbReference type="SMART" id="SM00086">
    <property type="entry name" value="PAC"/>
    <property type="match status" value="1"/>
</dbReference>
<keyword evidence="7" id="KW-0285">Flavoprotein</keyword>
<feature type="domain" description="PAC" evidence="18">
    <location>
        <begin position="95"/>
        <end position="147"/>
    </location>
</feature>
<name>A0A1W1YGH5_9HYPH</name>
<evidence type="ECO:0000256" key="2">
    <source>
        <dbReference type="ARBA" id="ARBA00012438"/>
    </source>
</evidence>
<dbReference type="InterPro" id="IPR036890">
    <property type="entry name" value="HATPase_C_sf"/>
</dbReference>
<evidence type="ECO:0000256" key="16">
    <source>
        <dbReference type="ARBA" id="ARBA00023170"/>
    </source>
</evidence>
<proteinExistence type="predicted"/>
<feature type="domain" description="PAS" evidence="17">
    <location>
        <begin position="22"/>
        <end position="91"/>
    </location>
</feature>
<organism evidence="19 20">
    <name type="scientific">Fulvimarina manganoxydans</name>
    <dbReference type="NCBI Taxonomy" id="937218"/>
    <lineage>
        <taxon>Bacteria</taxon>
        <taxon>Pseudomonadati</taxon>
        <taxon>Pseudomonadota</taxon>
        <taxon>Alphaproteobacteria</taxon>
        <taxon>Hyphomicrobiales</taxon>
        <taxon>Aurantimonadaceae</taxon>
        <taxon>Fulvimarina</taxon>
    </lineage>
</organism>
<dbReference type="PROSITE" id="PS50113">
    <property type="entry name" value="PAC"/>
    <property type="match status" value="1"/>
</dbReference>
<protein>
    <recommendedName>
        <fullName evidence="3">Blue-light-activated histidine kinase</fullName>
        <ecNumber evidence="2">2.7.13.3</ecNumber>
    </recommendedName>
</protein>
<evidence type="ECO:0000256" key="9">
    <source>
        <dbReference type="ARBA" id="ARBA00022679"/>
    </source>
</evidence>
<evidence type="ECO:0000313" key="19">
    <source>
        <dbReference type="EMBL" id="SMC34858.1"/>
    </source>
</evidence>
<dbReference type="InterPro" id="IPR011102">
    <property type="entry name" value="Sig_transdc_His_kinase_HWE"/>
</dbReference>
<keyword evidence="5" id="KW-0597">Phosphoprotein</keyword>